<organism evidence="1 2">
    <name type="scientific">Vermiconidia calcicola</name>
    <dbReference type="NCBI Taxonomy" id="1690605"/>
    <lineage>
        <taxon>Eukaryota</taxon>
        <taxon>Fungi</taxon>
        <taxon>Dikarya</taxon>
        <taxon>Ascomycota</taxon>
        <taxon>Pezizomycotina</taxon>
        <taxon>Dothideomycetes</taxon>
        <taxon>Dothideomycetidae</taxon>
        <taxon>Mycosphaerellales</taxon>
        <taxon>Extremaceae</taxon>
        <taxon>Vermiconidia</taxon>
    </lineage>
</organism>
<accession>A0ACC3MD93</accession>
<sequence>MAPKRPKQAIPKARDAQYPAPFLKAPASLEPFLSQLDPAHVYLTHIDRHRPEYKRLIFILTILVNTTVAALLLWRVYAAAPKYLAIAQTFLGYISSATVDTERTTRGEQIWILVRRTLMFFMDYLLFQYVLPWPMTFFFEQPANPVTWRWTTGFQPQEVVVRVSRAWGAKELMQGNKQAEQSPYWKTRVLPAISEQWMQKTGYLMMDGSWDLDFELMQDVRMLLERDEVKMEDLDTMVLVHYEAAGWLAYKFGLTKEDAEEENRKKMMAFKSHLSSIGKESLFWKWQEIVEEERDADGGFTSEGQQRIAVRVAKEFEKNGLDFEKSKEVVGEIEAIPAGNP</sequence>
<name>A0ACC3MD93_9PEZI</name>
<dbReference type="Proteomes" id="UP001281147">
    <property type="component" value="Unassembled WGS sequence"/>
</dbReference>
<keyword evidence="2" id="KW-1185">Reference proteome</keyword>
<reference evidence="1" key="1">
    <citation type="submission" date="2023-07" db="EMBL/GenBank/DDBJ databases">
        <title>Black Yeasts Isolated from many extreme environments.</title>
        <authorList>
            <person name="Coleine C."/>
            <person name="Stajich J.E."/>
            <person name="Selbmann L."/>
        </authorList>
    </citation>
    <scope>NUCLEOTIDE SEQUENCE</scope>
    <source>
        <strain evidence="1">CCFEE 5714</strain>
    </source>
</reference>
<evidence type="ECO:0000313" key="1">
    <source>
        <dbReference type="EMBL" id="KAK3686512.1"/>
    </source>
</evidence>
<proteinExistence type="predicted"/>
<evidence type="ECO:0000313" key="2">
    <source>
        <dbReference type="Proteomes" id="UP001281147"/>
    </source>
</evidence>
<comment type="caution">
    <text evidence="1">The sequence shown here is derived from an EMBL/GenBank/DDBJ whole genome shotgun (WGS) entry which is preliminary data.</text>
</comment>
<protein>
    <submittedName>
        <fullName evidence="1">Uncharacterized protein</fullName>
    </submittedName>
</protein>
<dbReference type="EMBL" id="JAUTXU010000316">
    <property type="protein sequence ID" value="KAK3686512.1"/>
    <property type="molecule type" value="Genomic_DNA"/>
</dbReference>
<gene>
    <name evidence="1" type="ORF">LTR37_019759</name>
</gene>